<evidence type="ECO:0000313" key="3">
    <source>
        <dbReference type="Proteomes" id="UP001501468"/>
    </source>
</evidence>
<dbReference type="InterPro" id="IPR013321">
    <property type="entry name" value="Arc_rbn_hlx_hlx"/>
</dbReference>
<protein>
    <recommendedName>
        <fullName evidence="4">Toxin-antitoxin system HicB family antitoxin</fullName>
    </recommendedName>
</protein>
<feature type="region of interest" description="Disordered" evidence="1">
    <location>
        <begin position="41"/>
        <end position="68"/>
    </location>
</feature>
<gene>
    <name evidence="2" type="ORF">GCM10022399_09080</name>
</gene>
<name>A0ABP7CU34_9MICO</name>
<comment type="caution">
    <text evidence="2">The sequence shown here is derived from an EMBL/GenBank/DDBJ whole genome shotgun (WGS) entry which is preliminary data.</text>
</comment>
<reference evidence="3" key="1">
    <citation type="journal article" date="2019" name="Int. J. Syst. Evol. Microbiol.">
        <title>The Global Catalogue of Microorganisms (GCM) 10K type strain sequencing project: providing services to taxonomists for standard genome sequencing and annotation.</title>
        <authorList>
            <consortium name="The Broad Institute Genomics Platform"/>
            <consortium name="The Broad Institute Genome Sequencing Center for Infectious Disease"/>
            <person name="Wu L."/>
            <person name="Ma J."/>
        </authorList>
    </citation>
    <scope>NUCLEOTIDE SEQUENCE [LARGE SCALE GENOMIC DNA]</scope>
    <source>
        <strain evidence="3">JCM 17125</strain>
    </source>
</reference>
<dbReference type="Gene3D" id="1.10.1220.10">
    <property type="entry name" value="Met repressor-like"/>
    <property type="match status" value="1"/>
</dbReference>
<evidence type="ECO:0000256" key="1">
    <source>
        <dbReference type="SAM" id="MobiDB-lite"/>
    </source>
</evidence>
<evidence type="ECO:0008006" key="4">
    <source>
        <dbReference type="Google" id="ProtNLM"/>
    </source>
</evidence>
<accession>A0ABP7CU34</accession>
<dbReference type="EMBL" id="BAABDC010000001">
    <property type="protein sequence ID" value="GAA3694717.1"/>
    <property type="molecule type" value="Genomic_DNA"/>
</dbReference>
<dbReference type="RefSeq" id="WP_344942134.1">
    <property type="nucleotide sequence ID" value="NZ_BAABDC010000001.1"/>
</dbReference>
<organism evidence="2 3">
    <name type="scientific">Terrabacter ginsenosidimutans</name>
    <dbReference type="NCBI Taxonomy" id="490575"/>
    <lineage>
        <taxon>Bacteria</taxon>
        <taxon>Bacillati</taxon>
        <taxon>Actinomycetota</taxon>
        <taxon>Actinomycetes</taxon>
        <taxon>Micrococcales</taxon>
        <taxon>Intrasporangiaceae</taxon>
        <taxon>Terrabacter</taxon>
    </lineage>
</organism>
<evidence type="ECO:0000313" key="2">
    <source>
        <dbReference type="EMBL" id="GAA3694717.1"/>
    </source>
</evidence>
<sequence length="68" mass="7773">MSRRQVLLRLDPAVHDALVRWANDELRSVNAQAELILRRALSEAGRMPKHAGPLPQRGRPRRRPAETD</sequence>
<keyword evidence="3" id="KW-1185">Reference proteome</keyword>
<dbReference type="InterPro" id="IPR010985">
    <property type="entry name" value="Ribbon_hlx_hlx"/>
</dbReference>
<proteinExistence type="predicted"/>
<dbReference type="SUPFAM" id="SSF47598">
    <property type="entry name" value="Ribbon-helix-helix"/>
    <property type="match status" value="1"/>
</dbReference>
<dbReference type="Proteomes" id="UP001501468">
    <property type="component" value="Unassembled WGS sequence"/>
</dbReference>